<dbReference type="EMBL" id="QHLZ01000001">
    <property type="protein sequence ID" value="PXA69191.1"/>
    <property type="molecule type" value="Genomic_DNA"/>
</dbReference>
<evidence type="ECO:0000256" key="1">
    <source>
        <dbReference type="ARBA" id="ARBA00005336"/>
    </source>
</evidence>
<dbReference type="InterPro" id="IPR001764">
    <property type="entry name" value="Glyco_hydro_3_N"/>
</dbReference>
<evidence type="ECO:0000313" key="5">
    <source>
        <dbReference type="EMBL" id="PXA69191.1"/>
    </source>
</evidence>
<gene>
    <name evidence="5" type="ORF">CVS29_01075</name>
</gene>
<name>A0A2V3DV56_9MICC</name>
<evidence type="ECO:0000256" key="3">
    <source>
        <dbReference type="ARBA" id="ARBA00023295"/>
    </source>
</evidence>
<reference evidence="5 6" key="1">
    <citation type="submission" date="2018-05" db="EMBL/GenBank/DDBJ databases">
        <title>Genetic diversity of glacier-inhabiting Cryobacterium bacteria in China and description of Cryobacterium mengkeensis sp. nov. and Arthrobacter glacialis sp. nov.</title>
        <authorList>
            <person name="Liu Q."/>
            <person name="Xin Y.-H."/>
        </authorList>
    </citation>
    <scope>NUCLEOTIDE SEQUENCE [LARGE SCALE GENOMIC DNA]</scope>
    <source>
        <strain evidence="5 6">GP3</strain>
    </source>
</reference>
<dbReference type="GO" id="GO:0009254">
    <property type="term" value="P:peptidoglycan turnover"/>
    <property type="evidence" value="ECO:0007669"/>
    <property type="project" value="TreeGrafter"/>
</dbReference>
<evidence type="ECO:0000313" key="6">
    <source>
        <dbReference type="Proteomes" id="UP000246303"/>
    </source>
</evidence>
<protein>
    <submittedName>
        <fullName evidence="5">Glycoside hydrolase</fullName>
    </submittedName>
</protein>
<organism evidence="5 6">
    <name type="scientific">Arthrobacter psychrochitiniphilus</name>
    <dbReference type="NCBI Taxonomy" id="291045"/>
    <lineage>
        <taxon>Bacteria</taxon>
        <taxon>Bacillati</taxon>
        <taxon>Actinomycetota</taxon>
        <taxon>Actinomycetes</taxon>
        <taxon>Micrococcales</taxon>
        <taxon>Micrococcaceae</taxon>
        <taxon>Arthrobacter</taxon>
    </lineage>
</organism>
<proteinExistence type="inferred from homology"/>
<dbReference type="InterPro" id="IPR050226">
    <property type="entry name" value="NagZ_Beta-hexosaminidase"/>
</dbReference>
<dbReference type="OrthoDB" id="9805821at2"/>
<dbReference type="InterPro" id="IPR017853">
    <property type="entry name" value="GH"/>
</dbReference>
<dbReference type="GO" id="GO:0004553">
    <property type="term" value="F:hydrolase activity, hydrolyzing O-glycosyl compounds"/>
    <property type="evidence" value="ECO:0007669"/>
    <property type="project" value="InterPro"/>
</dbReference>
<dbReference type="Proteomes" id="UP000246303">
    <property type="component" value="Unassembled WGS sequence"/>
</dbReference>
<dbReference type="AlphaFoldDB" id="A0A2V3DV56"/>
<evidence type="ECO:0000256" key="2">
    <source>
        <dbReference type="ARBA" id="ARBA00022801"/>
    </source>
</evidence>
<keyword evidence="6" id="KW-1185">Reference proteome</keyword>
<dbReference type="InterPro" id="IPR036962">
    <property type="entry name" value="Glyco_hydro_3_N_sf"/>
</dbReference>
<accession>A0A2V3DV56</accession>
<keyword evidence="2 5" id="KW-0378">Hydrolase</keyword>
<sequence length="466" mass="47664">MSPVDVRRLAAGTLMPGFVGTTAPDWLLDAFDDGLAAVCLFGTNLVSWDQLAALCTQLRRRSPHALLSVDEEGGDVTRLHYLAGSNQPGNAVLGRIDDVHVTAAAASAIGMELAAFGINLNLAPDADVNSADENPVIGVRSFGADPVHAARHTVAWVEGLQLAGVAACAKHFPGHGDTHDDSHLALPRVKAPLQTLLERELLPFKAAAMAGVGSIMTSHIVVEALDPANPATFSPIVLQDILRGQLGFKGAVITDALDMVGASGVIGIPAAAVRALAAGADLLCIGSETTARQYQDVLEGVVAAVAEGTLPLARLQDAAARTAKLAGDFPAHSGAAVNSSAAIPAAAEIRSTFDLSATADTWLADPSPAAVVQLETQANFAVGTVPWGPAATGGTVPQESLNPGQKVALVGRGLDADHPVWALAQALRSAGHNTITVECGWPRGGADIVSYGASLAVSTALMELLL</sequence>
<dbReference type="RefSeq" id="WP_110104479.1">
    <property type="nucleotide sequence ID" value="NZ_JACBZZ010000001.1"/>
</dbReference>
<dbReference type="SUPFAM" id="SSF51445">
    <property type="entry name" value="(Trans)glycosidases"/>
    <property type="match status" value="1"/>
</dbReference>
<dbReference type="Pfam" id="PF00933">
    <property type="entry name" value="Glyco_hydro_3"/>
    <property type="match status" value="1"/>
</dbReference>
<dbReference type="GO" id="GO:0005975">
    <property type="term" value="P:carbohydrate metabolic process"/>
    <property type="evidence" value="ECO:0007669"/>
    <property type="project" value="InterPro"/>
</dbReference>
<keyword evidence="3" id="KW-0326">Glycosidase</keyword>
<evidence type="ECO:0000259" key="4">
    <source>
        <dbReference type="Pfam" id="PF00933"/>
    </source>
</evidence>
<dbReference type="Gene3D" id="3.20.20.300">
    <property type="entry name" value="Glycoside hydrolase, family 3, N-terminal domain"/>
    <property type="match status" value="1"/>
</dbReference>
<comment type="caution">
    <text evidence="5">The sequence shown here is derived from an EMBL/GenBank/DDBJ whole genome shotgun (WGS) entry which is preliminary data.</text>
</comment>
<dbReference type="PANTHER" id="PTHR30480:SF16">
    <property type="entry name" value="GLYCOSIDE HYDROLASE FAMILY 3 DOMAIN PROTEIN"/>
    <property type="match status" value="1"/>
</dbReference>
<feature type="domain" description="Glycoside hydrolase family 3 N-terminal" evidence="4">
    <location>
        <begin position="33"/>
        <end position="324"/>
    </location>
</feature>
<dbReference type="PANTHER" id="PTHR30480">
    <property type="entry name" value="BETA-HEXOSAMINIDASE-RELATED"/>
    <property type="match status" value="1"/>
</dbReference>
<comment type="similarity">
    <text evidence="1">Belongs to the glycosyl hydrolase 3 family.</text>
</comment>